<feature type="compositionally biased region" description="Polar residues" evidence="1">
    <location>
        <begin position="42"/>
        <end position="67"/>
    </location>
</feature>
<feature type="region of interest" description="Disordered" evidence="1">
    <location>
        <begin position="298"/>
        <end position="319"/>
    </location>
</feature>
<feature type="region of interest" description="Disordered" evidence="1">
    <location>
        <begin position="1"/>
        <end position="22"/>
    </location>
</feature>
<gene>
    <name evidence="2" type="ORF">BAUCODRAFT_77809</name>
</gene>
<dbReference type="HOGENOM" id="CLU_033551_1_0_1"/>
<reference evidence="2 3" key="1">
    <citation type="journal article" date="2012" name="PLoS Pathog.">
        <title>Diverse lifestyles and strategies of plant pathogenesis encoded in the genomes of eighteen Dothideomycetes fungi.</title>
        <authorList>
            <person name="Ohm R.A."/>
            <person name="Feau N."/>
            <person name="Henrissat B."/>
            <person name="Schoch C.L."/>
            <person name="Horwitz B.A."/>
            <person name="Barry K.W."/>
            <person name="Condon B.J."/>
            <person name="Copeland A.C."/>
            <person name="Dhillon B."/>
            <person name="Glaser F."/>
            <person name="Hesse C.N."/>
            <person name="Kosti I."/>
            <person name="LaButti K."/>
            <person name="Lindquist E.A."/>
            <person name="Lucas S."/>
            <person name="Salamov A.A."/>
            <person name="Bradshaw R.E."/>
            <person name="Ciuffetti L."/>
            <person name="Hamelin R.C."/>
            <person name="Kema G.H.J."/>
            <person name="Lawrence C."/>
            <person name="Scott J.A."/>
            <person name="Spatafora J.W."/>
            <person name="Turgeon B.G."/>
            <person name="de Wit P.J.G.M."/>
            <person name="Zhong S."/>
            <person name="Goodwin S.B."/>
            <person name="Grigoriev I.V."/>
        </authorList>
    </citation>
    <scope>NUCLEOTIDE SEQUENCE [LARGE SCALE GENOMIC DNA]</scope>
    <source>
        <strain evidence="2 3">UAMH 10762</strain>
    </source>
</reference>
<keyword evidence="3" id="KW-1185">Reference proteome</keyword>
<feature type="compositionally biased region" description="Polar residues" evidence="1">
    <location>
        <begin position="7"/>
        <end position="22"/>
    </location>
</feature>
<dbReference type="EMBL" id="KB445562">
    <property type="protein sequence ID" value="EMC92197.1"/>
    <property type="molecule type" value="Genomic_DNA"/>
</dbReference>
<dbReference type="RefSeq" id="XP_007680470.1">
    <property type="nucleotide sequence ID" value="XM_007682280.1"/>
</dbReference>
<dbReference type="eggNOG" id="ENOG502S0NF">
    <property type="taxonomic scope" value="Eukaryota"/>
</dbReference>
<evidence type="ECO:0000313" key="3">
    <source>
        <dbReference type="Proteomes" id="UP000011761"/>
    </source>
</evidence>
<dbReference type="AlphaFoldDB" id="M2LDZ5"/>
<dbReference type="Proteomes" id="UP000011761">
    <property type="component" value="Unassembled WGS sequence"/>
</dbReference>
<dbReference type="OMA" id="NHAWLAL"/>
<accession>M2LDZ5</accession>
<evidence type="ECO:0000313" key="2">
    <source>
        <dbReference type="EMBL" id="EMC92197.1"/>
    </source>
</evidence>
<evidence type="ECO:0000256" key="1">
    <source>
        <dbReference type="SAM" id="MobiDB-lite"/>
    </source>
</evidence>
<organism evidence="2 3">
    <name type="scientific">Baudoinia panamericana (strain UAMH 10762)</name>
    <name type="common">Angels' share fungus</name>
    <name type="synonym">Baudoinia compniacensis (strain UAMH 10762)</name>
    <dbReference type="NCBI Taxonomy" id="717646"/>
    <lineage>
        <taxon>Eukaryota</taxon>
        <taxon>Fungi</taxon>
        <taxon>Dikarya</taxon>
        <taxon>Ascomycota</taxon>
        <taxon>Pezizomycotina</taxon>
        <taxon>Dothideomycetes</taxon>
        <taxon>Dothideomycetidae</taxon>
        <taxon>Mycosphaerellales</taxon>
        <taxon>Teratosphaeriaceae</taxon>
        <taxon>Baudoinia</taxon>
    </lineage>
</organism>
<dbReference type="GeneID" id="19117126"/>
<dbReference type="OrthoDB" id="5552418at2759"/>
<protein>
    <submittedName>
        <fullName evidence="2">Uncharacterized protein</fullName>
    </submittedName>
</protein>
<proteinExistence type="predicted"/>
<sequence length="319" mass="35081">MQGAVAYTQTMQVSDPQRQAQHATYQPYGGGMAYGMAPPQIPSQSTGPVYEQASQYRQRPSGASETLSAQYGVPQAAQYYLAGQAGPTSAPAPELSAQQVPAQYQQAGYPQPGPPVPQPYPSTMTDPSQSGAYATYAQQAPYGTQQATPSVDQEFNTYRSRVRQIFAMVRDGALYDVGQHLMQISQYLLGNAEALGLTRDEDAAMRDERLQLWDEFNKVWLATMQRQFDMADEMSRTNQPIQEPQSIMNTQMLEQLSRELVRLCDIVEPKGLVDYQMGVAEEEIVELILRCLSQLEPASDGGGEATLAESSTSAALRDR</sequence>
<feature type="compositionally biased region" description="Low complexity" evidence="1">
    <location>
        <begin position="305"/>
        <end position="319"/>
    </location>
</feature>
<feature type="region of interest" description="Disordered" evidence="1">
    <location>
        <begin position="35"/>
        <end position="67"/>
    </location>
</feature>
<dbReference type="KEGG" id="bcom:BAUCODRAFT_77809"/>
<name>M2LDZ5_BAUPA</name>